<evidence type="ECO:0000256" key="6">
    <source>
        <dbReference type="SAM" id="Phobius"/>
    </source>
</evidence>
<feature type="transmembrane region" description="Helical" evidence="6">
    <location>
        <begin position="157"/>
        <end position="180"/>
    </location>
</feature>
<dbReference type="CDD" id="cd06581">
    <property type="entry name" value="TM_PBP1_LivM_like"/>
    <property type="match status" value="1"/>
</dbReference>
<feature type="transmembrane region" description="Helical" evidence="6">
    <location>
        <begin position="80"/>
        <end position="98"/>
    </location>
</feature>
<keyword evidence="2" id="KW-1003">Cell membrane</keyword>
<evidence type="ECO:0000256" key="5">
    <source>
        <dbReference type="ARBA" id="ARBA00023136"/>
    </source>
</evidence>
<comment type="subcellular location">
    <subcellularLocation>
        <location evidence="1">Cell membrane</location>
        <topology evidence="1">Multi-pass membrane protein</topology>
    </subcellularLocation>
</comment>
<evidence type="ECO:0000256" key="3">
    <source>
        <dbReference type="ARBA" id="ARBA00022692"/>
    </source>
</evidence>
<organism evidence="7 8">
    <name type="scientific">Nocardioides vastitatis</name>
    <dbReference type="NCBI Taxonomy" id="2568655"/>
    <lineage>
        <taxon>Bacteria</taxon>
        <taxon>Bacillati</taxon>
        <taxon>Actinomycetota</taxon>
        <taxon>Actinomycetes</taxon>
        <taxon>Propionibacteriales</taxon>
        <taxon>Nocardioidaceae</taxon>
        <taxon>Nocardioides</taxon>
    </lineage>
</organism>
<feature type="transmembrane region" description="Helical" evidence="6">
    <location>
        <begin position="129"/>
        <end position="150"/>
    </location>
</feature>
<gene>
    <name evidence="7" type="ORF">ACFPQB_10200</name>
</gene>
<sequence length="391" mass="41743">MTSADDDTLVLPVVPPAALEEAPAEPEWRPAAHDEDDFHPGPVGRVARRVCWVLLAWSVVLVPANLLSPLSLDQTTVTHLTEAVIFAIIGLSLNVLIGYAGQISLGHQAFVGIGAFTTAYLVTEQQLDFFFALLVAAVFGGLQAAILGAVSLRVTGLYFALVTLAYGAFAEQTVFGIESLTRGEAGMTLTRPSFFASEERYYLLCLGFLVLVVWLDWRLTRSTAGRALAALRENPRVASSYGINVKAYMMVAFVVAGVFAGLGGGLFAARQSVIVPTSFGFTLGLTFVLMTVVGGLRNRTGVIIGAAFFALLGSGELVHWLHLDGFFAETIGLPVQFVPLVVGPILLLLTITLHPGGIGQQVAPIQGWLAGRRLDRHAGKVREVEVSDVRA</sequence>
<protein>
    <submittedName>
        <fullName evidence="7">Branched-chain amino acid ABC transporter permease</fullName>
    </submittedName>
</protein>
<dbReference type="InterPro" id="IPR043428">
    <property type="entry name" value="LivM-like"/>
</dbReference>
<evidence type="ECO:0000256" key="1">
    <source>
        <dbReference type="ARBA" id="ARBA00004651"/>
    </source>
</evidence>
<reference evidence="8" key="1">
    <citation type="journal article" date="2019" name="Int. J. Syst. Evol. Microbiol.">
        <title>The Global Catalogue of Microorganisms (GCM) 10K type strain sequencing project: providing services to taxonomists for standard genome sequencing and annotation.</title>
        <authorList>
            <consortium name="The Broad Institute Genomics Platform"/>
            <consortium name="The Broad Institute Genome Sequencing Center for Infectious Disease"/>
            <person name="Wu L."/>
            <person name="Ma J."/>
        </authorList>
    </citation>
    <scope>NUCLEOTIDE SEQUENCE [LARGE SCALE GENOMIC DNA]</scope>
    <source>
        <strain evidence="8">YIM 94188</strain>
    </source>
</reference>
<dbReference type="Pfam" id="PF02653">
    <property type="entry name" value="BPD_transp_2"/>
    <property type="match status" value="1"/>
</dbReference>
<dbReference type="InterPro" id="IPR001851">
    <property type="entry name" value="ABC_transp_permease"/>
</dbReference>
<dbReference type="EMBL" id="JBHSNS010000003">
    <property type="protein sequence ID" value="MFC5729291.1"/>
    <property type="molecule type" value="Genomic_DNA"/>
</dbReference>
<feature type="transmembrane region" description="Helical" evidence="6">
    <location>
        <begin position="273"/>
        <end position="293"/>
    </location>
</feature>
<dbReference type="PANTHER" id="PTHR30482">
    <property type="entry name" value="HIGH-AFFINITY BRANCHED-CHAIN AMINO ACID TRANSPORT SYSTEM PERMEASE"/>
    <property type="match status" value="1"/>
</dbReference>
<feature type="transmembrane region" description="Helical" evidence="6">
    <location>
        <begin position="50"/>
        <end position="68"/>
    </location>
</feature>
<accession>A0ABW0ZE66</accession>
<evidence type="ECO:0000313" key="7">
    <source>
        <dbReference type="EMBL" id="MFC5729291.1"/>
    </source>
</evidence>
<proteinExistence type="predicted"/>
<evidence type="ECO:0000256" key="4">
    <source>
        <dbReference type="ARBA" id="ARBA00022989"/>
    </source>
</evidence>
<keyword evidence="5 6" id="KW-0472">Membrane</keyword>
<feature type="transmembrane region" description="Helical" evidence="6">
    <location>
        <begin position="200"/>
        <end position="217"/>
    </location>
</feature>
<evidence type="ECO:0000313" key="8">
    <source>
        <dbReference type="Proteomes" id="UP001596072"/>
    </source>
</evidence>
<keyword evidence="4 6" id="KW-1133">Transmembrane helix</keyword>
<dbReference type="PANTHER" id="PTHR30482:SF20">
    <property type="entry name" value="HIGH-AFFINITY BRANCHED-CHAIN AMINO ACID TRANSPORT SYSTEM PERMEASE PROTEIN LIVM"/>
    <property type="match status" value="1"/>
</dbReference>
<evidence type="ECO:0000256" key="2">
    <source>
        <dbReference type="ARBA" id="ARBA00022475"/>
    </source>
</evidence>
<feature type="transmembrane region" description="Helical" evidence="6">
    <location>
        <begin position="333"/>
        <end position="353"/>
    </location>
</feature>
<name>A0ABW0ZE66_9ACTN</name>
<feature type="transmembrane region" description="Helical" evidence="6">
    <location>
        <begin position="300"/>
        <end position="321"/>
    </location>
</feature>
<dbReference type="Proteomes" id="UP001596072">
    <property type="component" value="Unassembled WGS sequence"/>
</dbReference>
<feature type="transmembrane region" description="Helical" evidence="6">
    <location>
        <begin position="247"/>
        <end position="267"/>
    </location>
</feature>
<keyword evidence="8" id="KW-1185">Reference proteome</keyword>
<keyword evidence="3 6" id="KW-0812">Transmembrane</keyword>
<comment type="caution">
    <text evidence="7">The sequence shown here is derived from an EMBL/GenBank/DDBJ whole genome shotgun (WGS) entry which is preliminary data.</text>
</comment>
<dbReference type="RefSeq" id="WP_136436419.1">
    <property type="nucleotide sequence ID" value="NZ_JBHSNS010000003.1"/>
</dbReference>